<dbReference type="AlphaFoldDB" id="A0A139BTM9"/>
<keyword evidence="4" id="KW-1015">Disulfide bond</keyword>
<name>A0A139BTM9_9PROT</name>
<evidence type="ECO:0000256" key="2">
    <source>
        <dbReference type="ARBA" id="ARBA00023008"/>
    </source>
</evidence>
<dbReference type="Proteomes" id="UP000070578">
    <property type="component" value="Unassembled WGS sequence"/>
</dbReference>
<evidence type="ECO:0000256" key="1">
    <source>
        <dbReference type="ARBA" id="ARBA00010996"/>
    </source>
</evidence>
<dbReference type="InterPro" id="IPR036249">
    <property type="entry name" value="Thioredoxin-like_sf"/>
</dbReference>
<evidence type="ECO:0000259" key="5">
    <source>
        <dbReference type="PROSITE" id="PS51352"/>
    </source>
</evidence>
<feature type="disulfide bond" description="Redox-active" evidence="4">
    <location>
        <begin position="67"/>
        <end position="71"/>
    </location>
</feature>
<gene>
    <name evidence="6" type="ORF">AWT59_1575</name>
</gene>
<dbReference type="Pfam" id="PF02630">
    <property type="entry name" value="SCO1-SenC"/>
    <property type="match status" value="1"/>
</dbReference>
<dbReference type="Gene3D" id="3.40.30.10">
    <property type="entry name" value="Glutaredoxin"/>
    <property type="match status" value="1"/>
</dbReference>
<dbReference type="GO" id="GO:0046872">
    <property type="term" value="F:metal ion binding"/>
    <property type="evidence" value="ECO:0007669"/>
    <property type="project" value="UniProtKB-KW"/>
</dbReference>
<dbReference type="PANTHER" id="PTHR12151:SF25">
    <property type="entry name" value="LINALOOL DEHYDRATASE_ISOMERASE DOMAIN-CONTAINING PROTEIN"/>
    <property type="match status" value="1"/>
</dbReference>
<evidence type="ECO:0000313" key="6">
    <source>
        <dbReference type="EMBL" id="KXS32316.1"/>
    </source>
</evidence>
<dbReference type="InterPro" id="IPR013766">
    <property type="entry name" value="Thioredoxin_domain"/>
</dbReference>
<protein>
    <submittedName>
        <fullName evidence="6">Electron transport protein SCO1/SenC</fullName>
    </submittedName>
</protein>
<evidence type="ECO:0000256" key="4">
    <source>
        <dbReference type="PIRSR" id="PIRSR603782-2"/>
    </source>
</evidence>
<dbReference type="PATRIC" id="fig|1796491.3.peg.1728"/>
<sequence length="193" mass="21446">MRHSILILLFLLGACGKPEMPSPYHAMDVSWQHAQADFQLSDFNGKPRRLSDFRGKVVMLFFGYTHCPKVCPTTLADLAQVMRLLGKDANKVQVLFVTLDPERDSPEILAKFVPSFDPSFLGLYGDAQATARAARAFGVSYTKQYDKHGGYTLDHTDGIYLLGITGKPLLLSPYGQPVDMLVQDIRLLLAIGR</sequence>
<feature type="binding site" evidence="3">
    <location>
        <position position="155"/>
    </location>
    <ligand>
        <name>Cu cation</name>
        <dbReference type="ChEBI" id="CHEBI:23378"/>
    </ligand>
</feature>
<evidence type="ECO:0000256" key="3">
    <source>
        <dbReference type="PIRSR" id="PIRSR603782-1"/>
    </source>
</evidence>
<dbReference type="PROSITE" id="PS51352">
    <property type="entry name" value="THIOREDOXIN_2"/>
    <property type="match status" value="1"/>
</dbReference>
<dbReference type="EMBL" id="LSLI01000034">
    <property type="protein sequence ID" value="KXS32316.1"/>
    <property type="molecule type" value="Genomic_DNA"/>
</dbReference>
<dbReference type="PANTHER" id="PTHR12151">
    <property type="entry name" value="ELECTRON TRANSPORT PROTIN SCO1/SENC FAMILY MEMBER"/>
    <property type="match status" value="1"/>
</dbReference>
<dbReference type="InterPro" id="IPR003782">
    <property type="entry name" value="SCO1/SenC"/>
</dbReference>
<reference evidence="6 7" key="1">
    <citation type="submission" date="2016-02" db="EMBL/GenBank/DDBJ databases">
        <authorList>
            <person name="Wen L."/>
            <person name="He K."/>
            <person name="Yang H."/>
        </authorList>
    </citation>
    <scope>NUCLEOTIDE SEQUENCE [LARGE SCALE GENOMIC DNA]</scope>
    <source>
        <strain evidence="6">ShG14-8</strain>
    </source>
</reference>
<evidence type="ECO:0000313" key="7">
    <source>
        <dbReference type="Proteomes" id="UP000070578"/>
    </source>
</evidence>
<feature type="binding site" evidence="3">
    <location>
        <position position="71"/>
    </location>
    <ligand>
        <name>Cu cation</name>
        <dbReference type="ChEBI" id="CHEBI:23378"/>
    </ligand>
</feature>
<comment type="caution">
    <text evidence="6">The sequence shown here is derived from an EMBL/GenBank/DDBJ whole genome shotgun (WGS) entry which is preliminary data.</text>
</comment>
<keyword evidence="3" id="KW-0479">Metal-binding</keyword>
<reference evidence="6 7" key="2">
    <citation type="submission" date="2016-03" db="EMBL/GenBank/DDBJ databases">
        <title>New uncultured bacterium of the family Gallionellaceae from acid mine drainage: description and reconstruction of genome based on metagenomic analysis of microbial community.</title>
        <authorList>
            <person name="Kadnikov V."/>
            <person name="Ivasenko D."/>
            <person name="Beletsky A."/>
            <person name="Mardanov A."/>
            <person name="Danilova E."/>
            <person name="Pimenov N."/>
            <person name="Karnachuk O."/>
            <person name="Ravin N."/>
        </authorList>
    </citation>
    <scope>NUCLEOTIDE SEQUENCE [LARGE SCALE GENOMIC DNA]</scope>
    <source>
        <strain evidence="6">ShG14-8</strain>
    </source>
</reference>
<keyword evidence="2 3" id="KW-0186">Copper</keyword>
<feature type="domain" description="Thioredoxin" evidence="5">
    <location>
        <begin position="29"/>
        <end position="190"/>
    </location>
</feature>
<comment type="similarity">
    <text evidence="1">Belongs to the SCO1/2 family.</text>
</comment>
<proteinExistence type="inferred from homology"/>
<organism evidence="6 7">
    <name type="scientific">Candidatus Gallionella acididurans</name>
    <dbReference type="NCBI Taxonomy" id="1796491"/>
    <lineage>
        <taxon>Bacteria</taxon>
        <taxon>Pseudomonadati</taxon>
        <taxon>Pseudomonadota</taxon>
        <taxon>Betaproteobacteria</taxon>
        <taxon>Nitrosomonadales</taxon>
        <taxon>Gallionellaceae</taxon>
        <taxon>Gallionella</taxon>
    </lineage>
</organism>
<dbReference type="CDD" id="cd02968">
    <property type="entry name" value="SCO"/>
    <property type="match status" value="1"/>
</dbReference>
<accession>A0A139BTM9</accession>
<feature type="binding site" evidence="3">
    <location>
        <position position="67"/>
    </location>
    <ligand>
        <name>Cu cation</name>
        <dbReference type="ChEBI" id="CHEBI:23378"/>
    </ligand>
</feature>
<dbReference type="SUPFAM" id="SSF52833">
    <property type="entry name" value="Thioredoxin-like"/>
    <property type="match status" value="1"/>
</dbReference>
<dbReference type="PROSITE" id="PS51257">
    <property type="entry name" value="PROKAR_LIPOPROTEIN"/>
    <property type="match status" value="1"/>
</dbReference>